<evidence type="ECO:0000313" key="5">
    <source>
        <dbReference type="EMBL" id="VGO19897.1"/>
    </source>
</evidence>
<evidence type="ECO:0000313" key="6">
    <source>
        <dbReference type="Proteomes" id="UP000346198"/>
    </source>
</evidence>
<dbReference type="InterPro" id="IPR002123">
    <property type="entry name" value="Plipid/glycerol_acylTrfase"/>
</dbReference>
<evidence type="ECO:0000256" key="2">
    <source>
        <dbReference type="ARBA" id="ARBA00022679"/>
    </source>
</evidence>
<dbReference type="RefSeq" id="WP_136061363.1">
    <property type="nucleotide sequence ID" value="NZ_CAAHFH010000001.1"/>
</dbReference>
<dbReference type="GO" id="GO:0003841">
    <property type="term" value="F:1-acylglycerol-3-phosphate O-acyltransferase activity"/>
    <property type="evidence" value="ECO:0007669"/>
    <property type="project" value="TreeGrafter"/>
</dbReference>
<dbReference type="SMART" id="SM00563">
    <property type="entry name" value="PlsC"/>
    <property type="match status" value="1"/>
</dbReference>
<dbReference type="CDD" id="cd07989">
    <property type="entry name" value="LPLAT_AGPAT-like"/>
    <property type="match status" value="1"/>
</dbReference>
<dbReference type="Proteomes" id="UP000346198">
    <property type="component" value="Unassembled WGS sequence"/>
</dbReference>
<keyword evidence="6" id="KW-1185">Reference proteome</keyword>
<sequence length="395" mass="46074">MDVQPYQTPPRWWSPLLNPRWFWFWRWVRRRIRIKHHHLENIEIQGLENLQKCLDEKQGILITPNHSSHADPTVLYWVADQLKTPFYFMAAWQIFQKANWFRLLILRHHGCFSVDRDGTDIRALRQSVDILRNKPHPLVIFPEGEIYHLNKRITPFHDGPSAIALSAAKNAERPISCIPCGIRYQYISNPIEELLELMDRLEEQLLWRPKRNLILRKRIYQFAEAILGLKETEYLGHSQTGSLPERIKALTEFILQGLEDKYGIGNRDSSLPERIKACRRVAIQLKENSELSEQEHEDAQIDLDDLFIVTQLFSYPGTYASAKPTVEDMAEMLDKFEEDVLRTPTASIRGARRAVISFGKPIKVEPAKGDNNQTHALTEKLEQEVQTLLDNVQLE</sequence>
<name>A0A6C2UKF2_9BACT</name>
<dbReference type="PANTHER" id="PTHR10434">
    <property type="entry name" value="1-ACYL-SN-GLYCEROL-3-PHOSPHATE ACYLTRANSFERASE"/>
    <property type="match status" value="1"/>
</dbReference>
<dbReference type="SUPFAM" id="SSF69593">
    <property type="entry name" value="Glycerol-3-phosphate (1)-acyltransferase"/>
    <property type="match status" value="1"/>
</dbReference>
<feature type="domain" description="Phospholipid/glycerol acyltransferase" evidence="4">
    <location>
        <begin position="60"/>
        <end position="185"/>
    </location>
</feature>
<keyword evidence="3" id="KW-0012">Acyltransferase</keyword>
<proteinExistence type="predicted"/>
<organism evidence="5 6">
    <name type="scientific">Pontiella sulfatireligans</name>
    <dbReference type="NCBI Taxonomy" id="2750658"/>
    <lineage>
        <taxon>Bacteria</taxon>
        <taxon>Pseudomonadati</taxon>
        <taxon>Kiritimatiellota</taxon>
        <taxon>Kiritimatiellia</taxon>
        <taxon>Kiritimatiellales</taxon>
        <taxon>Pontiellaceae</taxon>
        <taxon>Pontiella</taxon>
    </lineage>
</organism>
<dbReference type="EMBL" id="CAAHFH010000001">
    <property type="protein sequence ID" value="VGO19897.1"/>
    <property type="molecule type" value="Genomic_DNA"/>
</dbReference>
<keyword evidence="2" id="KW-0808">Transferase</keyword>
<dbReference type="PANTHER" id="PTHR10434:SF40">
    <property type="entry name" value="1-ACYL-SN-GLYCEROL-3-PHOSPHATE ACYLTRANSFERASE"/>
    <property type="match status" value="1"/>
</dbReference>
<dbReference type="Pfam" id="PF01553">
    <property type="entry name" value="Acyltransferase"/>
    <property type="match status" value="1"/>
</dbReference>
<dbReference type="AlphaFoldDB" id="A0A6C2UKF2"/>
<evidence type="ECO:0000259" key="4">
    <source>
        <dbReference type="SMART" id="SM00563"/>
    </source>
</evidence>
<accession>A0A6C2UKF2</accession>
<dbReference type="GO" id="GO:0006654">
    <property type="term" value="P:phosphatidic acid biosynthetic process"/>
    <property type="evidence" value="ECO:0007669"/>
    <property type="project" value="TreeGrafter"/>
</dbReference>
<evidence type="ECO:0000256" key="3">
    <source>
        <dbReference type="ARBA" id="ARBA00023315"/>
    </source>
</evidence>
<protein>
    <recommendedName>
        <fullName evidence="4">Phospholipid/glycerol acyltransferase domain-containing protein</fullName>
    </recommendedName>
</protein>
<evidence type="ECO:0000256" key="1">
    <source>
        <dbReference type="ARBA" id="ARBA00005189"/>
    </source>
</evidence>
<reference evidence="5 6" key="1">
    <citation type="submission" date="2019-04" db="EMBL/GenBank/DDBJ databases">
        <authorList>
            <person name="Van Vliet M D."/>
        </authorList>
    </citation>
    <scope>NUCLEOTIDE SEQUENCE [LARGE SCALE GENOMIC DNA]</scope>
    <source>
        <strain evidence="5 6">F21</strain>
    </source>
</reference>
<gene>
    <name evidence="5" type="ORF">SCARR_01957</name>
</gene>
<comment type="pathway">
    <text evidence="1">Lipid metabolism.</text>
</comment>